<dbReference type="Pfam" id="PF00126">
    <property type="entry name" value="HTH_1"/>
    <property type="match status" value="1"/>
</dbReference>
<dbReference type="PANTHER" id="PTHR30537:SF5">
    <property type="entry name" value="HTH-TYPE TRANSCRIPTIONAL ACTIVATOR TTDR-RELATED"/>
    <property type="match status" value="1"/>
</dbReference>
<name>A0A119DQH5_9BURK</name>
<dbReference type="AlphaFoldDB" id="A0A119DQH5"/>
<evidence type="ECO:0000256" key="1">
    <source>
        <dbReference type="ARBA" id="ARBA00009437"/>
    </source>
</evidence>
<gene>
    <name evidence="3" type="ORF">WT27_15525</name>
</gene>
<reference evidence="3 4" key="1">
    <citation type="submission" date="2015-11" db="EMBL/GenBank/DDBJ databases">
        <title>Expanding the genomic diversity of Burkholderia species for the development of highly accurate diagnostics.</title>
        <authorList>
            <person name="Sahl J."/>
            <person name="Keim P."/>
            <person name="Wagner D."/>
        </authorList>
    </citation>
    <scope>NUCLEOTIDE SEQUENCE [LARGE SCALE GENOMIC DNA]</scope>
    <source>
        <strain evidence="3 4">MSMB1301WGS</strain>
    </source>
</reference>
<proteinExistence type="inferred from homology"/>
<comment type="caution">
    <text evidence="3">The sequence shown here is derived from an EMBL/GenBank/DDBJ whole genome shotgun (WGS) entry which is preliminary data.</text>
</comment>
<dbReference type="RefSeq" id="WP_060109232.1">
    <property type="nucleotide sequence ID" value="NZ_LPEQ01000130.1"/>
</dbReference>
<protein>
    <submittedName>
        <fullName evidence="3">LysR family transcriptional regulator</fullName>
    </submittedName>
</protein>
<dbReference type="InterPro" id="IPR036388">
    <property type="entry name" value="WH-like_DNA-bd_sf"/>
</dbReference>
<dbReference type="InterPro" id="IPR036390">
    <property type="entry name" value="WH_DNA-bd_sf"/>
</dbReference>
<keyword evidence="4" id="KW-1185">Reference proteome</keyword>
<evidence type="ECO:0000259" key="2">
    <source>
        <dbReference type="Pfam" id="PF00126"/>
    </source>
</evidence>
<dbReference type="SUPFAM" id="SSF46785">
    <property type="entry name" value="Winged helix' DNA-binding domain"/>
    <property type="match status" value="1"/>
</dbReference>
<evidence type="ECO:0000313" key="3">
    <source>
        <dbReference type="EMBL" id="KVV39058.1"/>
    </source>
</evidence>
<dbReference type="EMBL" id="LPEQ01000130">
    <property type="protein sequence ID" value="KVV39058.1"/>
    <property type="molecule type" value="Genomic_DNA"/>
</dbReference>
<dbReference type="InterPro" id="IPR000847">
    <property type="entry name" value="LysR_HTH_N"/>
</dbReference>
<comment type="similarity">
    <text evidence="1">Belongs to the LysR transcriptional regulatory family.</text>
</comment>
<evidence type="ECO:0000313" key="4">
    <source>
        <dbReference type="Proteomes" id="UP000062317"/>
    </source>
</evidence>
<dbReference type="InterPro" id="IPR058163">
    <property type="entry name" value="LysR-type_TF_proteobact-type"/>
</dbReference>
<dbReference type="Gene3D" id="1.10.10.10">
    <property type="entry name" value="Winged helix-like DNA-binding domain superfamily/Winged helix DNA-binding domain"/>
    <property type="match status" value="1"/>
</dbReference>
<feature type="domain" description="HTH lysR-type" evidence="2">
    <location>
        <begin position="4"/>
        <end position="63"/>
    </location>
</feature>
<organism evidence="3 4">
    <name type="scientific">Burkholderia territorii</name>
    <dbReference type="NCBI Taxonomy" id="1503055"/>
    <lineage>
        <taxon>Bacteria</taxon>
        <taxon>Pseudomonadati</taxon>
        <taxon>Pseudomonadota</taxon>
        <taxon>Betaproteobacteria</taxon>
        <taxon>Burkholderiales</taxon>
        <taxon>Burkholderiaceae</taxon>
        <taxon>Burkholderia</taxon>
        <taxon>Burkholderia cepacia complex</taxon>
    </lineage>
</organism>
<dbReference type="GO" id="GO:0003700">
    <property type="term" value="F:DNA-binding transcription factor activity"/>
    <property type="evidence" value="ECO:0007669"/>
    <property type="project" value="InterPro"/>
</dbReference>
<dbReference type="Proteomes" id="UP000062317">
    <property type="component" value="Unassembled WGS sequence"/>
</dbReference>
<sequence length="123" mass="12671">MNLLEAMRIFVAVVEHGGVPGAASELELGDAQVDARLDCLERYLGCRLLLNRAGGDIACTDAGVAFRDCCARTLSAVAQAASRIDARATVADSPAEGRPSPDAIRRVDGASIAAATPLHGSLP</sequence>
<accession>A0A119DQH5</accession>
<dbReference type="PANTHER" id="PTHR30537">
    <property type="entry name" value="HTH-TYPE TRANSCRIPTIONAL REGULATOR"/>
    <property type="match status" value="1"/>
</dbReference>